<organism evidence="1">
    <name type="scientific">Oceanithermus profundus</name>
    <dbReference type="NCBI Taxonomy" id="187137"/>
    <lineage>
        <taxon>Bacteria</taxon>
        <taxon>Thermotogati</taxon>
        <taxon>Deinococcota</taxon>
        <taxon>Deinococci</taxon>
        <taxon>Thermales</taxon>
        <taxon>Thermaceae</taxon>
        <taxon>Oceanithermus</taxon>
    </lineage>
</organism>
<dbReference type="AlphaFoldDB" id="A0A7C4VD32"/>
<comment type="caution">
    <text evidence="1">The sequence shown here is derived from an EMBL/GenBank/DDBJ whole genome shotgun (WGS) entry which is preliminary data.</text>
</comment>
<name>A0A7C4VD32_9DEIN</name>
<accession>A0A7C4VD32</accession>
<sequence>MKEVRFRLVTGTDPELFQERLNAVVAELPEDTLIVDVLFSTAHSGRVTEYSALIYYKEVEPWKD</sequence>
<gene>
    <name evidence="1" type="ORF">ENK37_08255</name>
</gene>
<proteinExistence type="predicted"/>
<dbReference type="EMBL" id="DRPZ01000212">
    <property type="protein sequence ID" value="HGY10024.1"/>
    <property type="molecule type" value="Genomic_DNA"/>
</dbReference>
<evidence type="ECO:0000313" key="1">
    <source>
        <dbReference type="EMBL" id="HGY10024.1"/>
    </source>
</evidence>
<dbReference type="Proteomes" id="UP000885759">
    <property type="component" value="Unassembled WGS sequence"/>
</dbReference>
<reference evidence="1" key="1">
    <citation type="journal article" date="2020" name="mSystems">
        <title>Genome- and Community-Level Interaction Insights into Carbon Utilization and Element Cycling Functions of Hydrothermarchaeota in Hydrothermal Sediment.</title>
        <authorList>
            <person name="Zhou Z."/>
            <person name="Liu Y."/>
            <person name="Xu W."/>
            <person name="Pan J."/>
            <person name="Luo Z.H."/>
            <person name="Li M."/>
        </authorList>
    </citation>
    <scope>NUCLEOTIDE SEQUENCE [LARGE SCALE GENOMIC DNA]</scope>
    <source>
        <strain evidence="1">HyVt-570</strain>
    </source>
</reference>
<evidence type="ECO:0008006" key="2">
    <source>
        <dbReference type="Google" id="ProtNLM"/>
    </source>
</evidence>
<protein>
    <recommendedName>
        <fullName evidence="2">Sporulation protein Cse60</fullName>
    </recommendedName>
</protein>